<dbReference type="GO" id="GO:0031123">
    <property type="term" value="P:RNA 3'-end processing"/>
    <property type="evidence" value="ECO:0007669"/>
    <property type="project" value="InterPro"/>
</dbReference>
<name>A0AA40CG16_9PEZI</name>
<evidence type="ECO:0000256" key="2">
    <source>
        <dbReference type="ARBA" id="ARBA00010912"/>
    </source>
</evidence>
<evidence type="ECO:0000259" key="10">
    <source>
        <dbReference type="Pfam" id="PF03372"/>
    </source>
</evidence>
<sequence>SISTTSYDTALCIIPPKRLWPSVDRLRTLYDKAYGKWPPHVNLIYPFVRPEALPMAAEIIQSTLSQRQQDGNNNNEIRLSLDTVDVFTHKKHDNTIFLCDGDHKHRSQLTKLRKDILRALSPGQQIGNYQMHMTVAQSEDAASSAHKFLVDKVGLLPSIEWEVDQLYILVRERIQLPGSNSNATSRMKLWGTISFSGSSDGSSELSQTTTTTNMLLLPSAKKDQLQTNTPYYFEEETNLWVPFSPSDLNTTTTSDKTLTIASYNVLAEFTHPPSSARHSLLINTILSAGAHADVLVLQEVTDTFLSSLLADKRVRDTYPFTSHGPPAQPDVDPLPSLLNIVVLSRVAFGWEYVSFRRKHKGAVVVTFKDVGKHVEKGEDRSFLPVVLAAVHLSHGLTDGAVAAKKIEIQTLLGYLEATYPGHPRVVAGDFNITSSSRSVEAAVERKSISAVAKGHLESLDGVFADAGLVDAWAVTRVGGRGGYSYDDQGATYNPRVNELAAAAVGSGGNMRPQRYDRILVRGEDFLTIAKFNQFGFLKERLGVDSEDATTTYASDHWGVRCLLRLGMTTTPTVTKPSEEITNLIVPVNLKQATASLATPGAVNECLSSLNVLPTSEEIAMRKTALTLLKHTILSPSPGESTVPSATRAQPTIIVIPVGSYALSVWTAASDMDVLCIGPFSARTFFALATRRLRKAATQNIKILRRVKANSGTMLELQVMGIKMDLQYCPAGGVAQRWPEVLTTPVSDPIWMLATATLAKLKAARDVDYLVHSVPDLAVFRLASRFVKTWARARGIYAARFGFLGGIQIVLLVARVYKMLVRETGQEVSVEDLLVTFFDHYASFDWEHQLVFDPLFHTQRLPFRRATAREPLAILGYFPPTLNTSQAASMNSARTIKEEFERAAGAVDDAGSWTSFLCGDGGEPTAAAVYTAGAIDFLAAYKSYVKIDVQYWGLSPAKGAQFVGWLESRCVALLVNLHRRAPGVYARMWFARFVEVVDGKGEEEEERDYQGCYLIGLDKSDQNMEREELKVALGALQGALARFEEQIRGDEKYFDAKSCWMGASVEDSEEDSEDEDSEDYGVEGAQAVMCINKRKKVGNTKKKGKKLSQEQQHQEQSTPKLRMATDVLNRIRWDPEMDSGDYVVGYEDRFLGAQERALDEWKTEKTDEEFIPQHRILYFKRLSTGETVWDRGLRMDTVF</sequence>
<evidence type="ECO:0000256" key="8">
    <source>
        <dbReference type="ARBA" id="ARBA00023242"/>
    </source>
</evidence>
<dbReference type="GO" id="GO:0005634">
    <property type="term" value="C:nucleus"/>
    <property type="evidence" value="ECO:0007669"/>
    <property type="project" value="UniProtKB-SubCell"/>
</dbReference>
<dbReference type="Pfam" id="PF04928">
    <property type="entry name" value="PAP_central"/>
    <property type="match status" value="1"/>
</dbReference>
<feature type="non-terminal residue" evidence="13">
    <location>
        <position position="1"/>
    </location>
</feature>
<dbReference type="InterPro" id="IPR011068">
    <property type="entry name" value="NuclTrfase_I-like_C"/>
</dbReference>
<feature type="compositionally biased region" description="Basic residues" evidence="9">
    <location>
        <begin position="1095"/>
        <end position="1105"/>
    </location>
</feature>
<keyword evidence="14" id="KW-1185">Reference proteome</keyword>
<dbReference type="PANTHER" id="PTHR10682">
    <property type="entry name" value="POLY A POLYMERASE"/>
    <property type="match status" value="1"/>
</dbReference>
<dbReference type="GO" id="GO:0003723">
    <property type="term" value="F:RNA binding"/>
    <property type="evidence" value="ECO:0007669"/>
    <property type="project" value="InterPro"/>
</dbReference>
<dbReference type="EMBL" id="JAULSR010000001">
    <property type="protein sequence ID" value="KAK0636920.1"/>
    <property type="molecule type" value="Genomic_DNA"/>
</dbReference>
<feature type="domain" description="MJ1316 RNA cyclic group end recognition" evidence="11">
    <location>
        <begin position="1120"/>
        <end position="1190"/>
    </location>
</feature>
<dbReference type="Pfam" id="PF03372">
    <property type="entry name" value="Exo_endo_phos"/>
    <property type="match status" value="1"/>
</dbReference>
<dbReference type="EC" id="2.7.7.19" evidence="3"/>
<evidence type="ECO:0000313" key="13">
    <source>
        <dbReference type="EMBL" id="KAK0636920.1"/>
    </source>
</evidence>
<keyword evidence="4" id="KW-0507">mRNA processing</keyword>
<protein>
    <recommendedName>
        <fullName evidence="3">polynucleotide adenylyltransferase</fullName>
        <ecNumber evidence="3">2.7.7.19</ecNumber>
    </recommendedName>
</protein>
<dbReference type="GO" id="GO:0006397">
    <property type="term" value="P:mRNA processing"/>
    <property type="evidence" value="ECO:0007669"/>
    <property type="project" value="UniProtKB-KW"/>
</dbReference>
<dbReference type="GO" id="GO:0016874">
    <property type="term" value="F:ligase activity"/>
    <property type="evidence" value="ECO:0007669"/>
    <property type="project" value="UniProtKB-KW"/>
</dbReference>
<comment type="caution">
    <text evidence="13">The sequence shown here is derived from an EMBL/GenBank/DDBJ whole genome shotgun (WGS) entry which is preliminary data.</text>
</comment>
<accession>A0AA40CG16</accession>
<dbReference type="Gene3D" id="3.30.460.10">
    <property type="entry name" value="Beta Polymerase, domain 2"/>
    <property type="match status" value="1"/>
</dbReference>
<feature type="domain" description="Endonuclease/exonuclease/phosphatase" evidence="10">
    <location>
        <begin position="261"/>
        <end position="528"/>
    </location>
</feature>
<dbReference type="Gene3D" id="3.60.10.10">
    <property type="entry name" value="Endonuclease/exonuclease/phosphatase"/>
    <property type="match status" value="1"/>
</dbReference>
<comment type="subcellular location">
    <subcellularLocation>
        <location evidence="1">Nucleus</location>
    </subcellularLocation>
</comment>
<evidence type="ECO:0000256" key="7">
    <source>
        <dbReference type="ARBA" id="ARBA00022840"/>
    </source>
</evidence>
<dbReference type="Gene3D" id="3.90.1140.10">
    <property type="entry name" value="Cyclic phosphodiesterase"/>
    <property type="match status" value="1"/>
</dbReference>
<evidence type="ECO:0000256" key="6">
    <source>
        <dbReference type="ARBA" id="ARBA00022741"/>
    </source>
</evidence>
<dbReference type="Proteomes" id="UP001174934">
    <property type="component" value="Unassembled WGS sequence"/>
</dbReference>
<keyword evidence="6" id="KW-0547">Nucleotide-binding</keyword>
<feature type="region of interest" description="Disordered" evidence="9">
    <location>
        <begin position="1095"/>
        <end position="1119"/>
    </location>
</feature>
<gene>
    <name evidence="13" type="ORF">B0T17DRAFT_472125</name>
</gene>
<dbReference type="GO" id="GO:1990817">
    <property type="term" value="F:poly(A) RNA polymerase activity"/>
    <property type="evidence" value="ECO:0007669"/>
    <property type="project" value="UniProtKB-EC"/>
</dbReference>
<feature type="compositionally biased region" description="Polar residues" evidence="9">
    <location>
        <begin position="1108"/>
        <end position="1118"/>
    </location>
</feature>
<keyword evidence="5" id="KW-0808">Transferase</keyword>
<dbReference type="AlphaFoldDB" id="A0AA40CG16"/>
<evidence type="ECO:0000256" key="5">
    <source>
        <dbReference type="ARBA" id="ARBA00022679"/>
    </source>
</evidence>
<dbReference type="Gene3D" id="3.30.70.590">
    <property type="entry name" value="Poly(A) polymerase predicted RNA binding domain"/>
    <property type="match status" value="1"/>
</dbReference>
<dbReference type="Gene3D" id="1.10.1410.10">
    <property type="match status" value="1"/>
</dbReference>
<feature type="non-terminal residue" evidence="13">
    <location>
        <position position="1198"/>
    </location>
</feature>
<evidence type="ECO:0000256" key="1">
    <source>
        <dbReference type="ARBA" id="ARBA00004123"/>
    </source>
</evidence>
<keyword evidence="13" id="KW-0436">Ligase</keyword>
<dbReference type="InterPro" id="IPR009097">
    <property type="entry name" value="Cyclic_Pdiesterase"/>
</dbReference>
<proteinExistence type="inferred from homology"/>
<dbReference type="Pfam" id="PF04457">
    <property type="entry name" value="MJ1316"/>
    <property type="match status" value="1"/>
</dbReference>
<feature type="domain" description="Poly(A) polymerase central" evidence="12">
    <location>
        <begin position="778"/>
        <end position="905"/>
    </location>
</feature>
<dbReference type="InterPro" id="IPR005135">
    <property type="entry name" value="Endo/exonuclease/phosphatase"/>
</dbReference>
<dbReference type="GO" id="GO:0005524">
    <property type="term" value="F:ATP binding"/>
    <property type="evidence" value="ECO:0007669"/>
    <property type="project" value="UniProtKB-KW"/>
</dbReference>
<dbReference type="SUPFAM" id="SSF81301">
    <property type="entry name" value="Nucleotidyltransferase"/>
    <property type="match status" value="1"/>
</dbReference>
<evidence type="ECO:0000256" key="9">
    <source>
        <dbReference type="SAM" id="MobiDB-lite"/>
    </source>
</evidence>
<dbReference type="Pfam" id="PF13563">
    <property type="entry name" value="2_5_RNA_ligase2"/>
    <property type="match status" value="1"/>
</dbReference>
<reference evidence="13" key="1">
    <citation type="submission" date="2023-06" db="EMBL/GenBank/DDBJ databases">
        <title>Genome-scale phylogeny and comparative genomics of the fungal order Sordariales.</title>
        <authorList>
            <consortium name="Lawrence Berkeley National Laboratory"/>
            <person name="Hensen N."/>
            <person name="Bonometti L."/>
            <person name="Westerberg I."/>
            <person name="Brannstrom I.O."/>
            <person name="Guillou S."/>
            <person name="Cros-Aarteil S."/>
            <person name="Calhoun S."/>
            <person name="Haridas S."/>
            <person name="Kuo A."/>
            <person name="Mondo S."/>
            <person name="Pangilinan J."/>
            <person name="Riley R."/>
            <person name="LaButti K."/>
            <person name="Andreopoulos B."/>
            <person name="Lipzen A."/>
            <person name="Chen C."/>
            <person name="Yanf M."/>
            <person name="Daum C."/>
            <person name="Ng V."/>
            <person name="Clum A."/>
            <person name="Steindorff A."/>
            <person name="Ohm R."/>
            <person name="Martin F."/>
            <person name="Silar P."/>
            <person name="Natvig D."/>
            <person name="Lalanne C."/>
            <person name="Gautier V."/>
            <person name="Ament-velasquez S.L."/>
            <person name="Kruys A."/>
            <person name="Hutchinson M.I."/>
            <person name="Powell A.J."/>
            <person name="Barry K."/>
            <person name="Miller A.N."/>
            <person name="Grigoriev I.V."/>
            <person name="Debuchy R."/>
            <person name="Gladieux P."/>
            <person name="Thoren M.H."/>
            <person name="Johannesson H."/>
        </authorList>
    </citation>
    <scope>NUCLEOTIDE SEQUENCE</scope>
    <source>
        <strain evidence="13">SMH3391-2</strain>
    </source>
</reference>
<evidence type="ECO:0000313" key="14">
    <source>
        <dbReference type="Proteomes" id="UP001174934"/>
    </source>
</evidence>
<evidence type="ECO:0000259" key="12">
    <source>
        <dbReference type="Pfam" id="PF04928"/>
    </source>
</evidence>
<dbReference type="SUPFAM" id="SSF56219">
    <property type="entry name" value="DNase I-like"/>
    <property type="match status" value="1"/>
</dbReference>
<dbReference type="SUPFAM" id="SSF81631">
    <property type="entry name" value="PAP/OAS1 substrate-binding domain"/>
    <property type="match status" value="1"/>
</dbReference>
<comment type="similarity">
    <text evidence="2">Belongs to the poly(A) polymerase family.</text>
</comment>
<evidence type="ECO:0000256" key="4">
    <source>
        <dbReference type="ARBA" id="ARBA00022664"/>
    </source>
</evidence>
<dbReference type="InterPro" id="IPR007012">
    <property type="entry name" value="PolA_pol_cen_dom"/>
</dbReference>
<dbReference type="InterPro" id="IPR040459">
    <property type="entry name" value="MJ1316"/>
</dbReference>
<evidence type="ECO:0000259" key="11">
    <source>
        <dbReference type="Pfam" id="PF04457"/>
    </source>
</evidence>
<dbReference type="InterPro" id="IPR043519">
    <property type="entry name" value="NT_sf"/>
</dbReference>
<keyword evidence="8" id="KW-0539">Nucleus</keyword>
<evidence type="ECO:0000256" key="3">
    <source>
        <dbReference type="ARBA" id="ARBA00012388"/>
    </source>
</evidence>
<organism evidence="13 14">
    <name type="scientific">Bombardia bombarda</name>
    <dbReference type="NCBI Taxonomy" id="252184"/>
    <lineage>
        <taxon>Eukaryota</taxon>
        <taxon>Fungi</taxon>
        <taxon>Dikarya</taxon>
        <taxon>Ascomycota</taxon>
        <taxon>Pezizomycotina</taxon>
        <taxon>Sordariomycetes</taxon>
        <taxon>Sordariomycetidae</taxon>
        <taxon>Sordariales</taxon>
        <taxon>Lasiosphaeriaceae</taxon>
        <taxon>Bombardia</taxon>
    </lineage>
</organism>
<dbReference type="PANTHER" id="PTHR10682:SF23">
    <property type="entry name" value="POLYNUCLEOTIDE ADENYLYLTRANSFERASE"/>
    <property type="match status" value="1"/>
</dbReference>
<dbReference type="InterPro" id="IPR036691">
    <property type="entry name" value="Endo/exonu/phosph_ase_sf"/>
</dbReference>
<keyword evidence="7" id="KW-0067">ATP-binding</keyword>
<dbReference type="SUPFAM" id="SSF55144">
    <property type="entry name" value="LigT-like"/>
    <property type="match status" value="1"/>
</dbReference>
<dbReference type="SUPFAM" id="SSF55003">
    <property type="entry name" value="PAP/Archaeal CCA-adding enzyme, C-terminal domain"/>
    <property type="match status" value="1"/>
</dbReference>